<proteinExistence type="predicted"/>
<dbReference type="InterPro" id="IPR025861">
    <property type="entry name" value="CobT_VWA_dom"/>
</dbReference>
<feature type="compositionally biased region" description="Basic and acidic residues" evidence="1">
    <location>
        <begin position="195"/>
        <end position="210"/>
    </location>
</feature>
<dbReference type="SUPFAM" id="SSF53300">
    <property type="entry name" value="vWA-like"/>
    <property type="match status" value="1"/>
</dbReference>
<dbReference type="OrthoDB" id="5429046at2"/>
<reference evidence="4" key="1">
    <citation type="submission" date="2017-02" db="EMBL/GenBank/DDBJ databases">
        <authorList>
            <person name="Varghese N."/>
            <person name="Submissions S."/>
        </authorList>
    </citation>
    <scope>NUCLEOTIDE SEQUENCE [LARGE SCALE GENOMIC DNA]</scope>
    <source>
        <strain evidence="4">ATCC BAA-34</strain>
    </source>
</reference>
<feature type="compositionally biased region" description="Polar residues" evidence="1">
    <location>
        <begin position="211"/>
        <end position="226"/>
    </location>
</feature>
<dbReference type="AlphaFoldDB" id="A0A1T4KQT7"/>
<dbReference type="InterPro" id="IPR006538">
    <property type="entry name" value="CobT"/>
</dbReference>
<dbReference type="Gene3D" id="3.40.50.410">
    <property type="entry name" value="von Willebrand factor, type A domain"/>
    <property type="match status" value="1"/>
</dbReference>
<dbReference type="PANTHER" id="PTHR41248:SF1">
    <property type="entry name" value="NORD PROTEIN"/>
    <property type="match status" value="1"/>
</dbReference>
<dbReference type="Pfam" id="PF06213">
    <property type="entry name" value="CobT"/>
    <property type="match status" value="1"/>
</dbReference>
<feature type="compositionally biased region" description="Polar residues" evidence="1">
    <location>
        <begin position="233"/>
        <end position="243"/>
    </location>
</feature>
<dbReference type="Pfam" id="PF11775">
    <property type="entry name" value="CobT_C"/>
    <property type="match status" value="1"/>
</dbReference>
<dbReference type="GO" id="GO:0009236">
    <property type="term" value="P:cobalamin biosynthetic process"/>
    <property type="evidence" value="ECO:0007669"/>
    <property type="project" value="InterPro"/>
</dbReference>
<organism evidence="3 4">
    <name type="scientific">Trichlorobacter thiogenes</name>
    <dbReference type="NCBI Taxonomy" id="115783"/>
    <lineage>
        <taxon>Bacteria</taxon>
        <taxon>Pseudomonadati</taxon>
        <taxon>Thermodesulfobacteriota</taxon>
        <taxon>Desulfuromonadia</taxon>
        <taxon>Geobacterales</taxon>
        <taxon>Geobacteraceae</taxon>
        <taxon>Trichlorobacter</taxon>
    </lineage>
</organism>
<dbReference type="EMBL" id="FUWR01000001">
    <property type="protein sequence ID" value="SJZ44760.1"/>
    <property type="molecule type" value="Genomic_DNA"/>
</dbReference>
<gene>
    <name evidence="3" type="ORF">SAMN02745119_00652</name>
</gene>
<evidence type="ECO:0000313" key="4">
    <source>
        <dbReference type="Proteomes" id="UP000190102"/>
    </source>
</evidence>
<dbReference type="InterPro" id="IPR036465">
    <property type="entry name" value="vWFA_dom_sf"/>
</dbReference>
<evidence type="ECO:0000313" key="3">
    <source>
        <dbReference type="EMBL" id="SJZ44760.1"/>
    </source>
</evidence>
<feature type="region of interest" description="Disordered" evidence="1">
    <location>
        <begin position="195"/>
        <end position="302"/>
    </location>
</feature>
<keyword evidence="4" id="KW-1185">Reference proteome</keyword>
<feature type="domain" description="Cobalamin biosynthesis protein CobT VWA" evidence="2">
    <location>
        <begin position="395"/>
        <end position="440"/>
    </location>
</feature>
<dbReference type="PANTHER" id="PTHR41248">
    <property type="entry name" value="NORD PROTEIN"/>
    <property type="match status" value="1"/>
</dbReference>
<sequence>MKHTTLPLVAKALGEKYDIQVQISGDQAYTNGRIINLPSLPDSKEAALLARGYIDHESAHIRFTDFSVKSSTSMLKCLTNILEDIRIEKMMGAKYPGCRSNLKDLAEHLKQQGSFTPSLQDPPQTLLAWLCARGRLTLNQDFSDILAMTSSTVNAFLGTGYKKLLDLTERIPNLVSTRDSQSMAEEILRLIRDEKQQQEQERKRQQDQKTKATCSSDGSKPDGSSNDQEEDNQTSGTDQQSGKPKQDTDDSSPDGDSTGTAACKDSQSQATANPSPSVPESGSGGQLDGNPEALQEMLDCDPGGFGDVGEILKHELITEGETVGNRGGVLLPPEASLRTFPIDIHETRRHTALLRARLSGLIQASRLRRRHARRTGSKIDNRVVHRLALNDTRLFLHQEEKTEVNTAIMILVDRSGSMQHQKIEVASKTAYVVAEALDSIPGCFAAVAAFPVGNSDGVAPLVRFGERPCSSKFGMSAGGGTPLAQALYWSGVELLKREEPRKILLTVTDGEPDDRRTSKRAIKWLLEQGIEPMGLGICEESVRTLFPTNGVVYSVEELPPALFGMLQDKLTR</sequence>
<evidence type="ECO:0000259" key="2">
    <source>
        <dbReference type="Pfam" id="PF11775"/>
    </source>
</evidence>
<name>A0A1T4KQT7_9BACT</name>
<evidence type="ECO:0000256" key="1">
    <source>
        <dbReference type="SAM" id="MobiDB-lite"/>
    </source>
</evidence>
<dbReference type="InterPro" id="IPR051928">
    <property type="entry name" value="NorD/CobT"/>
</dbReference>
<dbReference type="RefSeq" id="WP_078788931.1">
    <property type="nucleotide sequence ID" value="NZ_FUWR01000001.1"/>
</dbReference>
<dbReference type="Proteomes" id="UP000190102">
    <property type="component" value="Unassembled WGS sequence"/>
</dbReference>
<protein>
    <submittedName>
        <fullName evidence="3">von Willebrand factor type A domain-containing protein</fullName>
    </submittedName>
</protein>
<dbReference type="STRING" id="115783.SAMN02745119_00652"/>
<accession>A0A1T4KQT7</accession>